<keyword evidence="5" id="KW-1185">Reference proteome</keyword>
<feature type="signal peptide" evidence="3">
    <location>
        <begin position="1"/>
        <end position="22"/>
    </location>
</feature>
<feature type="compositionally biased region" description="Basic and acidic residues" evidence="1">
    <location>
        <begin position="644"/>
        <end position="653"/>
    </location>
</feature>
<feature type="transmembrane region" description="Helical" evidence="2">
    <location>
        <begin position="450"/>
        <end position="471"/>
    </location>
</feature>
<protein>
    <recommendedName>
        <fullName evidence="6">Galactose oxidase</fullName>
    </recommendedName>
</protein>
<feature type="compositionally biased region" description="Acidic residues" evidence="1">
    <location>
        <begin position="597"/>
        <end position="607"/>
    </location>
</feature>
<feature type="region of interest" description="Disordered" evidence="1">
    <location>
        <begin position="551"/>
        <end position="806"/>
    </location>
</feature>
<feature type="compositionally biased region" description="Low complexity" evidence="1">
    <location>
        <begin position="857"/>
        <end position="867"/>
    </location>
</feature>
<dbReference type="InterPro" id="IPR015915">
    <property type="entry name" value="Kelch-typ_b-propeller"/>
</dbReference>
<dbReference type="SUPFAM" id="SSF50965">
    <property type="entry name" value="Galactose oxidase, central domain"/>
    <property type="match status" value="1"/>
</dbReference>
<proteinExistence type="predicted"/>
<evidence type="ECO:0000256" key="2">
    <source>
        <dbReference type="SAM" id="Phobius"/>
    </source>
</evidence>
<feature type="compositionally biased region" description="Low complexity" evidence="1">
    <location>
        <begin position="557"/>
        <end position="571"/>
    </location>
</feature>
<dbReference type="Gene3D" id="2.120.10.80">
    <property type="entry name" value="Kelch-type beta propeller"/>
    <property type="match status" value="1"/>
</dbReference>
<dbReference type="EMBL" id="DF933830">
    <property type="protein sequence ID" value="GAM38983.1"/>
    <property type="molecule type" value="Genomic_DNA"/>
</dbReference>
<dbReference type="Proteomes" id="UP000053095">
    <property type="component" value="Unassembled WGS sequence"/>
</dbReference>
<keyword evidence="3" id="KW-0732">Signal</keyword>
<sequence length="998" mass="107445">MPSGSLSHAFLVSTMWAAVTVAQVTIPYIPTHTFTSSQGSNTSDVVYILQPNSDQSAVQLVALNLSSTINASSPSYTVLYDDVPFFTKNEAYVPMLNTNGSITVFVGNCNSSQEAPRLWSFQPDGNSSIGNGSWSSVSLNGSSTNITGPGYLAIGFAYNSSNDTSSEYYTFGGMCPFANGNESDWTSNADYSNEMTALTAPNTSTDSSNYIVQQTDSSDSPIAEAGYTVTPLQKTSSTTSGGVVVQQESFLFIGGHTQTAFLNMSTLALFSLPQASWSYISIGATMDTGRTDLAVRDTTEIEPRSGHSAVMSSDGSKIVIYGGWVGDTNTPADPQLAILEVGEDYGGSGEWTWSIPVATGSGPASGSGIFGHATTMLAGDVMMISGGYVIPASSGTTKRASSAGFQSSSQAYLYNLTSNSWVSSYTAPSSSSTNTSPHTSGALSSSGERAGLGIGVSAAAIAIVCIGYFYWSRKRWSHRRQRDQELRKLALGAERSNIWGEPGIESSYRGPSDATLRNSIIENVYSSGPSHQYSAVPVPGNNNKTEAERSGLLYDVPSPSRGLRRSLSGRPQRVQSANWYEDNRMSYGPNTIHPIDEREEYETPPEEVSERRPESGSSESSNNRFSDPFKDPAPSPTRAPLIAFHEESTRQQDNDGASIRSGKSRGTSPDKSERTHSDLSESSRSGISEFSIQRSNFGSQRRSTRLFQSAIPTLEPSNHDESGSGRTSPEKGSQPAVEGSSMRWPFERSGTIDSFSSSASRHRRGPLEGDTLLGSGPEWSTPPESPSRLSNRENRPNSNNSQTWMGSIRKTLSNARKVVLSSYGNSSPEDERASPAMFEITSPVDFDDDEGLSPQISRRASSASVVAHHQRRKQGPKDWAVDGRSSRQSTAAMSSSSRRRSRRTNDLLDDNEEEDDAFDDRLDVVDDPDDDHHRGGGSSIGATDDEDWDVELAAEGRLVQITYTVPKERLRVVNAGAGDRVIGDDVSEVLSRTSQEGR</sequence>
<accession>A0A6V8HCN3</accession>
<feature type="compositionally biased region" description="Basic and acidic residues" evidence="1">
    <location>
        <begin position="875"/>
        <end position="885"/>
    </location>
</feature>
<evidence type="ECO:0000313" key="4">
    <source>
        <dbReference type="EMBL" id="GAM38983.1"/>
    </source>
</evidence>
<feature type="compositionally biased region" description="Low complexity" evidence="1">
    <location>
        <begin position="682"/>
        <end position="691"/>
    </location>
</feature>
<reference evidence="5" key="1">
    <citation type="journal article" date="2015" name="Genome Announc.">
        <title>Draft genome sequence of Talaromyces cellulolyticus strain Y-94, a source of lignocellulosic biomass-degrading enzymes.</title>
        <authorList>
            <person name="Fujii T."/>
            <person name="Koike H."/>
            <person name="Sawayama S."/>
            <person name="Yano S."/>
            <person name="Inoue H."/>
        </authorList>
    </citation>
    <scope>NUCLEOTIDE SEQUENCE [LARGE SCALE GENOMIC DNA]</scope>
    <source>
        <strain evidence="5">Y-94</strain>
    </source>
</reference>
<dbReference type="InterPro" id="IPR011043">
    <property type="entry name" value="Gal_Oxase/kelch_b-propeller"/>
</dbReference>
<gene>
    <name evidence="4" type="ORF">TCE0_034r10153</name>
</gene>
<feature type="chain" id="PRO_5027721404" description="Galactose oxidase" evidence="3">
    <location>
        <begin position="23"/>
        <end position="998"/>
    </location>
</feature>
<feature type="compositionally biased region" description="Polar residues" evidence="1">
    <location>
        <begin position="692"/>
        <end position="711"/>
    </location>
</feature>
<evidence type="ECO:0008006" key="6">
    <source>
        <dbReference type="Google" id="ProtNLM"/>
    </source>
</evidence>
<organism evidence="4 5">
    <name type="scientific">Talaromyces pinophilus</name>
    <name type="common">Penicillium pinophilum</name>
    <dbReference type="NCBI Taxonomy" id="128442"/>
    <lineage>
        <taxon>Eukaryota</taxon>
        <taxon>Fungi</taxon>
        <taxon>Dikarya</taxon>
        <taxon>Ascomycota</taxon>
        <taxon>Pezizomycotina</taxon>
        <taxon>Eurotiomycetes</taxon>
        <taxon>Eurotiomycetidae</taxon>
        <taxon>Eurotiales</taxon>
        <taxon>Trichocomaceae</taxon>
        <taxon>Talaromyces</taxon>
        <taxon>Talaromyces sect. Talaromyces</taxon>
    </lineage>
</organism>
<evidence type="ECO:0000313" key="5">
    <source>
        <dbReference type="Proteomes" id="UP000053095"/>
    </source>
</evidence>
<feature type="compositionally biased region" description="Acidic residues" evidence="1">
    <location>
        <begin position="907"/>
        <end position="918"/>
    </location>
</feature>
<dbReference type="AlphaFoldDB" id="A0A6V8HCN3"/>
<evidence type="ECO:0000256" key="1">
    <source>
        <dbReference type="SAM" id="MobiDB-lite"/>
    </source>
</evidence>
<keyword evidence="2" id="KW-0812">Transmembrane</keyword>
<keyword evidence="2" id="KW-1133">Transmembrane helix</keyword>
<keyword evidence="2" id="KW-0472">Membrane</keyword>
<feature type="compositionally biased region" description="Low complexity" evidence="1">
    <location>
        <begin position="886"/>
        <end position="896"/>
    </location>
</feature>
<name>A0A6V8HCN3_TALPI</name>
<feature type="region of interest" description="Disordered" evidence="1">
    <location>
        <begin position="820"/>
        <end position="947"/>
    </location>
</feature>
<feature type="compositionally biased region" description="Basic and acidic residues" evidence="1">
    <location>
        <begin position="919"/>
        <end position="934"/>
    </location>
</feature>
<evidence type="ECO:0000256" key="3">
    <source>
        <dbReference type="SAM" id="SignalP"/>
    </source>
</evidence>
<feature type="compositionally biased region" description="Basic and acidic residues" evidence="1">
    <location>
        <begin position="668"/>
        <end position="681"/>
    </location>
</feature>
<comment type="caution">
    <text evidence="4">The sequence shown here is derived from an EMBL/GenBank/DDBJ whole genome shotgun (WGS) entry which is preliminary data.</text>
</comment>